<dbReference type="InterPro" id="IPR051473">
    <property type="entry name" value="P2Ox-like"/>
</dbReference>
<organism evidence="9">
    <name type="scientific">freshwater metagenome</name>
    <dbReference type="NCBI Taxonomy" id="449393"/>
    <lineage>
        <taxon>unclassified sequences</taxon>
        <taxon>metagenomes</taxon>
        <taxon>ecological metagenomes</taxon>
    </lineage>
</organism>
<gene>
    <name evidence="7" type="ORF">UFOPK3164_00876</name>
    <name evidence="8" type="ORF">UFOPK3427_01421</name>
    <name evidence="9" type="ORF">UFOPK4112_00880</name>
</gene>
<evidence type="ECO:0000256" key="1">
    <source>
        <dbReference type="ARBA" id="ARBA00001974"/>
    </source>
</evidence>
<protein>
    <submittedName>
        <fullName evidence="9">Unannotated protein</fullName>
    </submittedName>
</protein>
<dbReference type="EMBL" id="CAFBLT010000001">
    <property type="protein sequence ID" value="CAB4879736.1"/>
    <property type="molecule type" value="Genomic_DNA"/>
</dbReference>
<evidence type="ECO:0000256" key="5">
    <source>
        <dbReference type="ARBA" id="ARBA00023002"/>
    </source>
</evidence>
<evidence type="ECO:0000313" key="7">
    <source>
        <dbReference type="EMBL" id="CAB4827737.1"/>
    </source>
</evidence>
<sequence>MSVDAVIIGSGPGGSTAADVLTQAGWNVVIIEKGRNHLLDPKDLSKPASDFSNDEVKFMDRYFLGPDPFLEPRTFRVSVEEGDRSHVGEVNSIPSTVGGGGTHADGKTPRFREVDFAMLSEFGPQPDAQMADWPLSYDDLEPWYAHVENAIGVAGTEGANPFAAPRSGPFPMPSGAPMYASTISSAAAEKLGFHPYAAPTAANSVPYGGRPACNNCGFCAFLGCPIHAKGDPVALLTRTMATGRAELWSETYVSRIRTQGRQATGVDYIGPDGVERSMDAKHVIVAGGAFETPRLLLLSGIGNELVGRNLMCHYQSIIVGMMPFDVHGDRGRAVTHVHDDAMIPDKRSIQAAKDAGLPWIRGGLVEHSGGGMPAREAKIYPWGANHGELMKNSPMRRHLFAFIMQGEDLPYATNTVDLDPHIKDVRGFPVARITYRPGRHELVASQHYGPQLEEILLEMGATWTTKTSSPGTSYNGPHATPVPESRHIIGTARMGVDPATSVVDEWGRVHGLDNVIVADSSVFPTSAGYGPTLTLVALSARAAGHLAGVTPASLS</sequence>
<accession>A0A6J7QRV7</accession>
<dbReference type="InterPro" id="IPR007867">
    <property type="entry name" value="GMC_OxRtase_C"/>
</dbReference>
<dbReference type="GO" id="GO:0016614">
    <property type="term" value="F:oxidoreductase activity, acting on CH-OH group of donors"/>
    <property type="evidence" value="ECO:0007669"/>
    <property type="project" value="InterPro"/>
</dbReference>
<dbReference type="InterPro" id="IPR000172">
    <property type="entry name" value="GMC_OxRdtase_N"/>
</dbReference>
<keyword evidence="4" id="KW-0274">FAD</keyword>
<dbReference type="Pfam" id="PF00732">
    <property type="entry name" value="GMC_oxred_N"/>
    <property type="match status" value="1"/>
</dbReference>
<dbReference type="SUPFAM" id="SSF51905">
    <property type="entry name" value="FAD/NAD(P)-binding domain"/>
    <property type="match status" value="1"/>
</dbReference>
<dbReference type="GO" id="GO:0071949">
    <property type="term" value="F:FAD binding"/>
    <property type="evidence" value="ECO:0007669"/>
    <property type="project" value="InterPro"/>
</dbReference>
<dbReference type="InterPro" id="IPR002938">
    <property type="entry name" value="FAD-bd"/>
</dbReference>
<dbReference type="PROSITE" id="PS00624">
    <property type="entry name" value="GMC_OXRED_2"/>
    <property type="match status" value="1"/>
</dbReference>
<dbReference type="Pfam" id="PF01494">
    <property type="entry name" value="FAD_binding_3"/>
    <property type="match status" value="1"/>
</dbReference>
<feature type="domain" description="Glucose-methanol-choline oxidoreductase N-terminal" evidence="6">
    <location>
        <begin position="288"/>
        <end position="302"/>
    </location>
</feature>
<evidence type="ECO:0000256" key="2">
    <source>
        <dbReference type="ARBA" id="ARBA00010790"/>
    </source>
</evidence>
<dbReference type="EMBL" id="CAFBPM010000007">
    <property type="protein sequence ID" value="CAB5020407.1"/>
    <property type="molecule type" value="Genomic_DNA"/>
</dbReference>
<dbReference type="AlphaFoldDB" id="A0A6J7QRV7"/>
<dbReference type="PANTHER" id="PTHR42784">
    <property type="entry name" value="PYRANOSE 2-OXIDASE"/>
    <property type="match status" value="1"/>
</dbReference>
<proteinExistence type="inferred from homology"/>
<evidence type="ECO:0000256" key="4">
    <source>
        <dbReference type="ARBA" id="ARBA00022827"/>
    </source>
</evidence>
<dbReference type="EMBL" id="CAFABE010000034">
    <property type="protein sequence ID" value="CAB4827737.1"/>
    <property type="molecule type" value="Genomic_DNA"/>
</dbReference>
<dbReference type="PANTHER" id="PTHR42784:SF1">
    <property type="entry name" value="PYRANOSE 2-OXIDASE"/>
    <property type="match status" value="1"/>
</dbReference>
<dbReference type="InterPro" id="IPR036188">
    <property type="entry name" value="FAD/NAD-bd_sf"/>
</dbReference>
<evidence type="ECO:0000256" key="3">
    <source>
        <dbReference type="ARBA" id="ARBA00022630"/>
    </source>
</evidence>
<dbReference type="Pfam" id="PF05199">
    <property type="entry name" value="GMC_oxred_C"/>
    <property type="match status" value="1"/>
</dbReference>
<dbReference type="Gene3D" id="3.50.50.60">
    <property type="entry name" value="FAD/NAD(P)-binding domain"/>
    <property type="match status" value="2"/>
</dbReference>
<comment type="similarity">
    <text evidence="2">Belongs to the GMC oxidoreductase family.</text>
</comment>
<comment type="cofactor">
    <cofactor evidence="1">
        <name>FAD</name>
        <dbReference type="ChEBI" id="CHEBI:57692"/>
    </cofactor>
</comment>
<dbReference type="SUPFAM" id="SSF54373">
    <property type="entry name" value="FAD-linked reductases, C-terminal domain"/>
    <property type="match status" value="1"/>
</dbReference>
<evidence type="ECO:0000313" key="8">
    <source>
        <dbReference type="EMBL" id="CAB4879736.1"/>
    </source>
</evidence>
<keyword evidence="5" id="KW-0560">Oxidoreductase</keyword>
<evidence type="ECO:0000313" key="9">
    <source>
        <dbReference type="EMBL" id="CAB5020407.1"/>
    </source>
</evidence>
<evidence type="ECO:0000259" key="6">
    <source>
        <dbReference type="PROSITE" id="PS00624"/>
    </source>
</evidence>
<keyword evidence="3" id="KW-0285">Flavoprotein</keyword>
<name>A0A6J7QRV7_9ZZZZ</name>
<reference evidence="9" key="1">
    <citation type="submission" date="2020-05" db="EMBL/GenBank/DDBJ databases">
        <authorList>
            <person name="Chiriac C."/>
            <person name="Salcher M."/>
            <person name="Ghai R."/>
            <person name="Kavagutti S V."/>
        </authorList>
    </citation>
    <scope>NUCLEOTIDE SEQUENCE</scope>
</reference>